<proteinExistence type="predicted"/>
<protein>
    <submittedName>
        <fullName evidence="2">Protein kinase superfamily protein</fullName>
    </submittedName>
</protein>
<organism evidence="2">
    <name type="scientific">Prunus dulcis</name>
    <name type="common">Almond</name>
    <name type="synonym">Amygdalus dulcis</name>
    <dbReference type="NCBI Taxonomy" id="3755"/>
    <lineage>
        <taxon>Eukaryota</taxon>
        <taxon>Viridiplantae</taxon>
        <taxon>Streptophyta</taxon>
        <taxon>Embryophyta</taxon>
        <taxon>Tracheophyta</taxon>
        <taxon>Spermatophyta</taxon>
        <taxon>Magnoliopsida</taxon>
        <taxon>eudicotyledons</taxon>
        <taxon>Gunneridae</taxon>
        <taxon>Pentapetalae</taxon>
        <taxon>rosids</taxon>
        <taxon>fabids</taxon>
        <taxon>Rosales</taxon>
        <taxon>Rosaceae</taxon>
        <taxon>Amygdaloideae</taxon>
        <taxon>Amygdaleae</taxon>
        <taxon>Prunus</taxon>
    </lineage>
</organism>
<reference evidence="2" key="1">
    <citation type="journal article" date="2019" name="Science">
        <title>Mutation of a bHLH transcription factor allowed almond domestication.</title>
        <authorList>
            <person name="Sanchez-Perez R."/>
            <person name="Pavan S."/>
            <person name="Mazzeo R."/>
            <person name="Moldovan C."/>
            <person name="Aiese Cigliano R."/>
            <person name="Del Cueto J."/>
            <person name="Ricciardi F."/>
            <person name="Lotti C."/>
            <person name="Ricciardi L."/>
            <person name="Dicenta F."/>
            <person name="Lopez-Marques R.L."/>
            <person name="Lindberg Moller B."/>
        </authorList>
    </citation>
    <scope>NUCLEOTIDE SEQUENCE</scope>
</reference>
<feature type="compositionally biased region" description="Polar residues" evidence="1">
    <location>
        <begin position="142"/>
        <end position="155"/>
    </location>
</feature>
<keyword evidence="2" id="KW-0808">Transferase</keyword>
<sequence length="155" mass="17113">MALLFLQNRSCYKQYDRTRPDFHFGIRVKSCACPTPGKCRAQMTFLPFSFQKLFKISLRLSAENSAESPLVPRTFPQNSTLLSGAEAMNGPVVDPAHFYGLGAENRLKMSRAYAVYPSRKLAKSGDYGQPDPPAGLGDTESAEPQSWQVSDTKSA</sequence>
<gene>
    <name evidence="2" type="ORF">Prudu_394S000300</name>
</gene>
<accession>A0A5H2XMU5</accession>
<dbReference type="GO" id="GO:0016301">
    <property type="term" value="F:kinase activity"/>
    <property type="evidence" value="ECO:0007669"/>
    <property type="project" value="UniProtKB-KW"/>
</dbReference>
<evidence type="ECO:0000256" key="1">
    <source>
        <dbReference type="SAM" id="MobiDB-lite"/>
    </source>
</evidence>
<dbReference type="AlphaFoldDB" id="A0A5H2XMU5"/>
<evidence type="ECO:0000313" key="2">
    <source>
        <dbReference type="EMBL" id="BBN68362.1"/>
    </source>
</evidence>
<dbReference type="EMBL" id="AP020731">
    <property type="protein sequence ID" value="BBN68362.1"/>
    <property type="molecule type" value="Genomic_DNA"/>
</dbReference>
<name>A0A5H2XMU5_PRUDU</name>
<feature type="region of interest" description="Disordered" evidence="1">
    <location>
        <begin position="120"/>
        <end position="155"/>
    </location>
</feature>
<keyword evidence="2" id="KW-0418">Kinase</keyword>